<accession>A0A069A4X2</accession>
<dbReference type="EMBL" id="LK932509">
    <property type="protein sequence ID" value="CDS86399.1"/>
    <property type="molecule type" value="Genomic_DNA"/>
</dbReference>
<dbReference type="Gene3D" id="3.40.630.30">
    <property type="match status" value="1"/>
</dbReference>
<evidence type="ECO:0000259" key="1">
    <source>
        <dbReference type="PROSITE" id="PS51186"/>
    </source>
</evidence>
<dbReference type="PROSITE" id="PS51186">
    <property type="entry name" value="GNAT"/>
    <property type="match status" value="1"/>
</dbReference>
<dbReference type="Proteomes" id="UP000879542">
    <property type="component" value="Unassembled WGS sequence"/>
</dbReference>
<reference evidence="5" key="3">
    <citation type="submission" date="2021-06" db="EMBL/GenBank/DDBJ databases">
        <authorList>
            <consortium name="NCBI Pathogen Detection Project"/>
        </authorList>
    </citation>
    <scope>NUCLEOTIDE SEQUENCE</scope>
    <source>
        <strain evidence="6">Clostridioides</strain>
        <strain evidence="5">HN1000</strain>
    </source>
</reference>
<dbReference type="PANTHER" id="PTHR43305:SF1">
    <property type="entry name" value="FAMILY N-ACETYLTRANSFERASE, PUTATIVE (AFU_ORTHOLOGUE AFUA_2G01380)-RELATED"/>
    <property type="match status" value="1"/>
</dbReference>
<proteinExistence type="predicted"/>
<dbReference type="InterPro" id="IPR016181">
    <property type="entry name" value="Acyl_CoA_acyltransferase"/>
</dbReference>
<evidence type="ECO:0000313" key="3">
    <source>
        <dbReference type="EMBL" id="CDS86399.1"/>
    </source>
</evidence>
<dbReference type="EMBL" id="LK933183">
    <property type="protein sequence ID" value="CDT47697.1"/>
    <property type="molecule type" value="Genomic_DNA"/>
</dbReference>
<dbReference type="RefSeq" id="WP_003438142.1">
    <property type="nucleotide sequence ID" value="NZ_AP025558.1"/>
</dbReference>
<evidence type="ECO:0000313" key="2">
    <source>
        <dbReference type="EMBL" id="CDS85949.1"/>
    </source>
</evidence>
<dbReference type="PANTHER" id="PTHR43305">
    <property type="entry name" value="FAMILY N-ACETYLTRANSFERASE, PUTATIVE (AFU_ORTHOLOGUE AFUA_2G01380)-RELATED"/>
    <property type="match status" value="1"/>
</dbReference>
<protein>
    <submittedName>
        <fullName evidence="5">GNAT family N-acetyltransferase</fullName>
    </submittedName>
    <submittedName>
        <fullName evidence="3">Putative N-acetyltransferase</fullName>
    </submittedName>
    <submittedName>
        <fullName evidence="2">Uncharacterized N-acetyltransferase C1271.07c</fullName>
        <ecNumber evidence="2">2.3.1.-</ecNumber>
    </submittedName>
</protein>
<dbReference type="SUPFAM" id="SSF55729">
    <property type="entry name" value="Acyl-CoA N-acyltransferases (Nat)"/>
    <property type="match status" value="1"/>
</dbReference>
<name>A0A069A4X2_CLODI</name>
<evidence type="ECO:0000313" key="6">
    <source>
        <dbReference type="EMBL" id="HBH2618910.1"/>
    </source>
</evidence>
<dbReference type="EC" id="2.3.1.-" evidence="2"/>
<dbReference type="PATRIC" id="fig|1496.897.peg.1663"/>
<dbReference type="EMBL" id="DAEQIJ010000002">
    <property type="protein sequence ID" value="HBH2618910.1"/>
    <property type="molecule type" value="Genomic_DNA"/>
</dbReference>
<dbReference type="Pfam" id="PF00583">
    <property type="entry name" value="Acetyltransf_1"/>
    <property type="match status" value="1"/>
</dbReference>
<reference evidence="2" key="1">
    <citation type="submission" date="2014-07" db="EMBL/GenBank/DDBJ databases">
        <authorList>
            <person name="Monot Marc"/>
        </authorList>
    </citation>
    <scope>NUCLEOTIDE SEQUENCE</scope>
    <source>
        <strain evidence="4">7032989</strain>
        <strain evidence="2">7032994</strain>
    </source>
</reference>
<gene>
    <name evidence="4" type="ORF">BN1095_500026</name>
    <name evidence="3" type="ORF">BN1096_560118</name>
    <name evidence="2" type="ORF">BN1097_540120</name>
    <name evidence="5" type="ORF">KRM00_001617</name>
    <name evidence="6" type="ORF">KRQ00_000638</name>
</gene>
<reference evidence="5" key="2">
    <citation type="journal article" date="2018" name="Genome Biol.">
        <title>SKESA: strategic k-mer extension for scrupulous assemblies.</title>
        <authorList>
            <person name="Souvorov A."/>
            <person name="Agarwala R."/>
            <person name="Lipman D.J."/>
        </authorList>
    </citation>
    <scope>NUCLEOTIDE SEQUENCE</scope>
    <source>
        <strain evidence="6">Clostridioides</strain>
        <strain evidence="5">HN1000</strain>
    </source>
</reference>
<dbReference type="CDD" id="cd04301">
    <property type="entry name" value="NAT_SF"/>
    <property type="match status" value="1"/>
</dbReference>
<dbReference type="InterPro" id="IPR000182">
    <property type="entry name" value="GNAT_dom"/>
</dbReference>
<evidence type="ECO:0000313" key="5">
    <source>
        <dbReference type="EMBL" id="HBH1542139.1"/>
    </source>
</evidence>
<dbReference type="GO" id="GO:0016747">
    <property type="term" value="F:acyltransferase activity, transferring groups other than amino-acyl groups"/>
    <property type="evidence" value="ECO:0007669"/>
    <property type="project" value="InterPro"/>
</dbReference>
<sequence length="163" mass="18881">MADKMAQNITLQFVEEKDLENLENVKLLFTEYSNSLNIDLCFQDFNNELKTLPGKYKKPSGSLILAFVDENLAGCVALKKLEGKICELKRLYVRNQFRGLKIGKILLEEIIEEAKKFGYTHMRLDTLPSMKSAQGLYEKFGFYDIEPYTYNPIEGARYMELKL</sequence>
<dbReference type="EMBL" id="DAEPXK010000013">
    <property type="protein sequence ID" value="HBH1542139.1"/>
    <property type="molecule type" value="Genomic_DNA"/>
</dbReference>
<dbReference type="Proteomes" id="UP000878956">
    <property type="component" value="Unassembled WGS sequence"/>
</dbReference>
<organism evidence="2">
    <name type="scientific">Clostridioides difficile</name>
    <name type="common">Peptoclostridium difficile</name>
    <dbReference type="NCBI Taxonomy" id="1496"/>
    <lineage>
        <taxon>Bacteria</taxon>
        <taxon>Bacillati</taxon>
        <taxon>Bacillota</taxon>
        <taxon>Clostridia</taxon>
        <taxon>Peptostreptococcales</taxon>
        <taxon>Peptostreptococcaceae</taxon>
        <taxon>Clostridioides</taxon>
    </lineage>
</organism>
<keyword evidence="2" id="KW-0012">Acyltransferase</keyword>
<dbReference type="AlphaFoldDB" id="A0A069A4X2"/>
<keyword evidence="2" id="KW-0808">Transferase</keyword>
<evidence type="ECO:0000313" key="4">
    <source>
        <dbReference type="EMBL" id="CDT47697.1"/>
    </source>
</evidence>
<dbReference type="InterPro" id="IPR052777">
    <property type="entry name" value="Acetyltransferase_Enz"/>
</dbReference>
<dbReference type="EMBL" id="LK932392">
    <property type="protein sequence ID" value="CDS85949.1"/>
    <property type="molecule type" value="Genomic_DNA"/>
</dbReference>
<feature type="domain" description="N-acetyltransferase" evidence="1">
    <location>
        <begin position="9"/>
        <end position="163"/>
    </location>
</feature>